<gene>
    <name evidence="2" type="ORF">CLV72_104363</name>
</gene>
<dbReference type="Proteomes" id="UP000237846">
    <property type="component" value="Unassembled WGS sequence"/>
</dbReference>
<keyword evidence="1" id="KW-1133">Transmembrane helix</keyword>
<proteinExistence type="predicted"/>
<dbReference type="AlphaFoldDB" id="A0A2T0Q4T8"/>
<name>A0A2T0Q4T8_9ACTN</name>
<dbReference type="RefSeq" id="WP_106246242.1">
    <property type="nucleotide sequence ID" value="NZ_PVZC01000004.1"/>
</dbReference>
<protein>
    <submittedName>
        <fullName evidence="2">Putative secreted protein with PEP-CTERM sorting signal</fullName>
    </submittedName>
</protein>
<feature type="transmembrane region" description="Helical" evidence="1">
    <location>
        <begin position="55"/>
        <end position="80"/>
    </location>
</feature>
<reference evidence="2 3" key="1">
    <citation type="submission" date="2018-03" db="EMBL/GenBank/DDBJ databases">
        <title>Genomic Encyclopedia of Archaeal and Bacterial Type Strains, Phase II (KMG-II): from individual species to whole genera.</title>
        <authorList>
            <person name="Goeker M."/>
        </authorList>
    </citation>
    <scope>NUCLEOTIDE SEQUENCE [LARGE SCALE GENOMIC DNA]</scope>
    <source>
        <strain evidence="2 3">DSM 45601</strain>
    </source>
</reference>
<dbReference type="EMBL" id="PVZC01000004">
    <property type="protein sequence ID" value="PRX98783.1"/>
    <property type="molecule type" value="Genomic_DNA"/>
</dbReference>
<organism evidence="2 3">
    <name type="scientific">Allonocardiopsis opalescens</name>
    <dbReference type="NCBI Taxonomy" id="1144618"/>
    <lineage>
        <taxon>Bacteria</taxon>
        <taxon>Bacillati</taxon>
        <taxon>Actinomycetota</taxon>
        <taxon>Actinomycetes</taxon>
        <taxon>Streptosporangiales</taxon>
        <taxon>Allonocardiopsis</taxon>
    </lineage>
</organism>
<comment type="caution">
    <text evidence="2">The sequence shown here is derived from an EMBL/GenBank/DDBJ whole genome shotgun (WGS) entry which is preliminary data.</text>
</comment>
<sequence length="87" mass="9031">MRTARDRSRPTTAAYRLHRHPAQTLLLAAIAALPLLPDPSAPATAAELASPGLESVHAAITVPAQLGALAIALAVGAALARRRRTRP</sequence>
<keyword evidence="1" id="KW-0472">Membrane</keyword>
<evidence type="ECO:0000256" key="1">
    <source>
        <dbReference type="SAM" id="Phobius"/>
    </source>
</evidence>
<evidence type="ECO:0000313" key="3">
    <source>
        <dbReference type="Proteomes" id="UP000237846"/>
    </source>
</evidence>
<keyword evidence="1" id="KW-0812">Transmembrane</keyword>
<evidence type="ECO:0000313" key="2">
    <source>
        <dbReference type="EMBL" id="PRX98783.1"/>
    </source>
</evidence>
<accession>A0A2T0Q4T8</accession>
<keyword evidence="3" id="KW-1185">Reference proteome</keyword>